<comment type="similarity">
    <text evidence="1 9">Belongs to the ITPK1 family.</text>
</comment>
<feature type="binding site" evidence="11">
    <location>
        <position position="315"/>
    </location>
    <ligand>
        <name>Mg(2+)</name>
        <dbReference type="ChEBI" id="CHEBI:18420"/>
        <label>2</label>
    </ligand>
</feature>
<feature type="binding site" evidence="10">
    <location>
        <position position="34"/>
    </location>
    <ligand>
        <name>1D-myo-inositol 1,3,4-trisphosphate</name>
        <dbReference type="ChEBI" id="CHEBI:58414"/>
    </ligand>
</feature>
<sequence length="343" mass="38853">MAVVLPSSTMSSIAGNIISTARRKRVGFLLSPKKKRKTIFDAFMQLCGETGIELVEIDLNVPLEDQGPFDIIIQKITDIMAHAKMGNEDALKTFTSLENYLMSNPDIKVLDPLHCVKKLCDRLVSYQVMKQCEFVDNGIKTYMPSFVRIDSTDHSENVKRIKAANVQFPMVCKPLIGHGTDMSHKMLLIFNEEGLHDVKPPCVVQQFINHNAILYKVFVAGNRHYIVDRPSIKNFYHTKDVKLDTIFFNSHDVSKSDSSSHLNKLDKIDNIEEITPTDEMVVNKLVKKLREKLGLSMFGIDIVIEKGTANHVVIDINYFPGYEGAPSFPADMLNYIHCILYSR</sequence>
<dbReference type="PANTHER" id="PTHR14217">
    <property type="entry name" value="INOSITOL-TETRAKISPHOSPHATE 1-KINASE"/>
    <property type="match status" value="1"/>
</dbReference>
<evidence type="ECO:0000259" key="12">
    <source>
        <dbReference type="Pfam" id="PF05770"/>
    </source>
</evidence>
<keyword evidence="7 9" id="KW-0067">ATP-binding</keyword>
<comment type="cofactor">
    <cofactor evidence="9 11">
        <name>Mg(2+)</name>
        <dbReference type="ChEBI" id="CHEBI:18420"/>
    </cofactor>
    <text evidence="9 11">Binds 2 magnesium ions per subunit.</text>
</comment>
<dbReference type="PANTHER" id="PTHR14217:SF1">
    <property type="entry name" value="INOSITOL-TETRAKISPHOSPHATE 1-KINASE"/>
    <property type="match status" value="1"/>
</dbReference>
<dbReference type="Pfam" id="PF17927">
    <property type="entry name" value="Ins134_P3_kin_N"/>
    <property type="match status" value="1"/>
</dbReference>
<dbReference type="GO" id="GO:0052726">
    <property type="term" value="F:inositol-1,3,4-trisphosphate 5-kinase activity"/>
    <property type="evidence" value="ECO:0007669"/>
    <property type="project" value="InterPro"/>
</dbReference>
<evidence type="ECO:0000256" key="9">
    <source>
        <dbReference type="PIRNR" id="PIRNR038186"/>
    </source>
</evidence>
<evidence type="ECO:0000256" key="3">
    <source>
        <dbReference type="ARBA" id="ARBA00022679"/>
    </source>
</evidence>
<keyword evidence="5 9" id="KW-0547">Nucleotide-binding</keyword>
<evidence type="ECO:0000256" key="4">
    <source>
        <dbReference type="ARBA" id="ARBA00022723"/>
    </source>
</evidence>
<protein>
    <recommendedName>
        <fullName evidence="9">Inositol-tetrakisphosphate 1-kinase</fullName>
        <ecNumber evidence="9">2.7.1.134</ecNumber>
    </recommendedName>
</protein>
<dbReference type="GO" id="GO:0047325">
    <property type="term" value="F:inositol-3,4,5,6-tetrakisphosphate 1-kinase activity"/>
    <property type="evidence" value="ECO:0007669"/>
    <property type="project" value="UniProtKB-EC"/>
</dbReference>
<comment type="function">
    <text evidence="9">Kinase that can phosphorylate various inositol polyphosphate such as Ins(3,4,5,6)P4 or Ins(1,3,4)P3.</text>
</comment>
<dbReference type="GO" id="GO:0005524">
    <property type="term" value="F:ATP binding"/>
    <property type="evidence" value="ECO:0007669"/>
    <property type="project" value="UniProtKB-KW"/>
</dbReference>
<feature type="domain" description="Inositol 1,3,4-trisphosphate 5/6-kinase ATP-grasp" evidence="12">
    <location>
        <begin position="143"/>
        <end position="336"/>
    </location>
</feature>
<dbReference type="Proteomes" id="UP000887567">
    <property type="component" value="Unplaced"/>
</dbReference>
<keyword evidence="4 9" id="KW-0479">Metal-binding</keyword>
<feature type="binding site" evidence="10">
    <location>
        <position position="173"/>
    </location>
    <ligand>
        <name>ATP</name>
        <dbReference type="ChEBI" id="CHEBI:30616"/>
    </ligand>
</feature>
<dbReference type="GO" id="GO:0052725">
    <property type="term" value="F:inositol-1,3,4-trisphosphate 6-kinase activity"/>
    <property type="evidence" value="ECO:0007669"/>
    <property type="project" value="InterPro"/>
</dbReference>
<dbReference type="RefSeq" id="XP_020909226.1">
    <property type="nucleotide sequence ID" value="XM_021053567.2"/>
</dbReference>
<dbReference type="FunFam" id="3.30.470.20:FF:000047">
    <property type="entry name" value="Inositol-tetrakisphosphate 1-kinase 4"/>
    <property type="match status" value="1"/>
</dbReference>
<dbReference type="OMA" id="QHLYNRQ"/>
<dbReference type="Gene3D" id="3.40.50.11370">
    <property type="match status" value="1"/>
</dbReference>
<dbReference type="GO" id="GO:0032957">
    <property type="term" value="P:inositol trisphosphate metabolic process"/>
    <property type="evidence" value="ECO:0007669"/>
    <property type="project" value="InterPro"/>
</dbReference>
<dbReference type="KEGG" id="epa:110247170"/>
<dbReference type="InterPro" id="IPR040464">
    <property type="entry name" value="InsP(3)kin_ATP-grasp"/>
</dbReference>
<keyword evidence="8 9" id="KW-0460">Magnesium</keyword>
<evidence type="ECO:0000256" key="2">
    <source>
        <dbReference type="ARBA" id="ARBA00011245"/>
    </source>
</evidence>
<dbReference type="GO" id="GO:0000287">
    <property type="term" value="F:magnesium ion binding"/>
    <property type="evidence" value="ECO:0007669"/>
    <property type="project" value="InterPro"/>
</dbReference>
<feature type="binding site" evidence="10">
    <location>
        <position position="321"/>
    </location>
    <ligand>
        <name>1D-myo-inositol 1,3,4-trisphosphate</name>
        <dbReference type="ChEBI" id="CHEBI:58414"/>
    </ligand>
</feature>
<dbReference type="GO" id="GO:0005737">
    <property type="term" value="C:cytoplasm"/>
    <property type="evidence" value="ECO:0007669"/>
    <property type="project" value="TreeGrafter"/>
</dbReference>
<evidence type="ECO:0000256" key="11">
    <source>
        <dbReference type="PIRSR" id="PIRSR038186-2"/>
    </source>
</evidence>
<dbReference type="AlphaFoldDB" id="A0A913XU60"/>
<evidence type="ECO:0000256" key="5">
    <source>
        <dbReference type="ARBA" id="ARBA00022741"/>
    </source>
</evidence>
<name>A0A913XU60_EXADI</name>
<evidence type="ECO:0000259" key="13">
    <source>
        <dbReference type="Pfam" id="PF17927"/>
    </source>
</evidence>
<comment type="subunit">
    <text evidence="2 9">Monomer.</text>
</comment>
<evidence type="ECO:0000256" key="8">
    <source>
        <dbReference type="ARBA" id="ARBA00022842"/>
    </source>
</evidence>
<evidence type="ECO:0000313" key="14">
    <source>
        <dbReference type="EnsemblMetazoa" id="XP_020909226.1"/>
    </source>
</evidence>
<dbReference type="OrthoDB" id="25308at2759"/>
<keyword evidence="3 9" id="KW-0808">Transferase</keyword>
<dbReference type="InterPro" id="IPR008656">
    <property type="entry name" value="Inositol_tetrakis-P_1-kinase"/>
</dbReference>
<feature type="binding site" evidence="10">
    <location>
        <position position="317"/>
    </location>
    <ligand>
        <name>1D-myo-inositol 1,3,4-trisphosphate</name>
        <dbReference type="ChEBI" id="CHEBI:58414"/>
    </ligand>
</feature>
<feature type="binding site" evidence="10">
    <location>
        <position position="75"/>
    </location>
    <ligand>
        <name>1D-myo-inositol 1,3,4-trisphosphate</name>
        <dbReference type="ChEBI" id="CHEBI:58414"/>
    </ligand>
</feature>
<feature type="binding site" evidence="11">
    <location>
        <position position="315"/>
    </location>
    <ligand>
        <name>Mg(2+)</name>
        <dbReference type="ChEBI" id="CHEBI:18420"/>
        <label>1</label>
    </ligand>
</feature>
<feature type="binding site" evidence="10">
    <location>
        <begin position="205"/>
        <end position="216"/>
    </location>
    <ligand>
        <name>ATP</name>
        <dbReference type="ChEBI" id="CHEBI:30616"/>
    </ligand>
</feature>
<feature type="binding site" evidence="10">
    <location>
        <position position="231"/>
    </location>
    <ligand>
        <name>ATP</name>
        <dbReference type="ChEBI" id="CHEBI:30616"/>
    </ligand>
</feature>
<feature type="binding site" evidence="10">
    <location>
        <position position="122"/>
    </location>
    <ligand>
        <name>ATP</name>
        <dbReference type="ChEBI" id="CHEBI:30616"/>
    </ligand>
</feature>
<dbReference type="PIRSF" id="PIRSF038186">
    <property type="entry name" value="ITPK"/>
    <property type="match status" value="1"/>
</dbReference>
<comment type="catalytic activity">
    <reaction evidence="9">
        <text>1D-myo-inositol 3,4,5,6-tetrakisphosphate + ATP = 1D-myo-inositol 1,3,4,5,6-pentakisphosphate + ADP + H(+)</text>
        <dbReference type="Rhea" id="RHEA:12452"/>
        <dbReference type="ChEBI" id="CHEBI:15378"/>
        <dbReference type="ChEBI" id="CHEBI:30616"/>
        <dbReference type="ChEBI" id="CHEBI:57539"/>
        <dbReference type="ChEBI" id="CHEBI:57733"/>
        <dbReference type="ChEBI" id="CHEBI:456216"/>
        <dbReference type="EC" id="2.7.1.134"/>
    </reaction>
</comment>
<feature type="binding site" evidence="11">
    <location>
        <position position="301"/>
    </location>
    <ligand>
        <name>Mg(2+)</name>
        <dbReference type="ChEBI" id="CHEBI:18420"/>
        <label>1</label>
    </ligand>
</feature>
<keyword evidence="15" id="KW-1185">Reference proteome</keyword>
<dbReference type="Gene3D" id="3.30.1490.220">
    <property type="match status" value="1"/>
</dbReference>
<feature type="binding site" evidence="10">
    <location>
        <position position="216"/>
    </location>
    <ligand>
        <name>1D-myo-inositol 1,3,4-trisphosphate</name>
        <dbReference type="ChEBI" id="CHEBI:58414"/>
    </ligand>
</feature>
<evidence type="ECO:0000313" key="15">
    <source>
        <dbReference type="Proteomes" id="UP000887567"/>
    </source>
</evidence>
<dbReference type="EnsemblMetazoa" id="XM_021053567.2">
    <property type="protein sequence ID" value="XP_020909226.1"/>
    <property type="gene ID" value="LOC110247170"/>
</dbReference>
<feature type="domain" description="Inositol-tetrakisphosphate 1-kinase N-terminal" evidence="13">
    <location>
        <begin position="25"/>
        <end position="115"/>
    </location>
</feature>
<evidence type="ECO:0000256" key="6">
    <source>
        <dbReference type="ARBA" id="ARBA00022777"/>
    </source>
</evidence>
<dbReference type="SUPFAM" id="SSF56059">
    <property type="entry name" value="Glutathione synthetase ATP-binding domain-like"/>
    <property type="match status" value="1"/>
</dbReference>
<organism evidence="14 15">
    <name type="scientific">Exaiptasia diaphana</name>
    <name type="common">Tropical sea anemone</name>
    <name type="synonym">Aiptasia pulchella</name>
    <dbReference type="NCBI Taxonomy" id="2652724"/>
    <lineage>
        <taxon>Eukaryota</taxon>
        <taxon>Metazoa</taxon>
        <taxon>Cnidaria</taxon>
        <taxon>Anthozoa</taxon>
        <taxon>Hexacorallia</taxon>
        <taxon>Actiniaria</taxon>
        <taxon>Aiptasiidae</taxon>
        <taxon>Exaiptasia</taxon>
    </lineage>
</organism>
<accession>A0A913XU60</accession>
<feature type="binding site" evidence="10">
    <location>
        <position position="184"/>
    </location>
    <ligand>
        <name>1D-myo-inositol 1,3,4-trisphosphate</name>
        <dbReference type="ChEBI" id="CHEBI:58414"/>
    </ligand>
</feature>
<proteinExistence type="inferred from homology"/>
<dbReference type="Pfam" id="PF05770">
    <property type="entry name" value="Ins134_P3_kin"/>
    <property type="match status" value="1"/>
</dbReference>
<dbReference type="FunFam" id="3.30.1490.220:FF:000002">
    <property type="entry name" value="Inositol-tetrakisphosphate 1-kinase"/>
    <property type="match status" value="1"/>
</dbReference>
<keyword evidence="6 9" id="KW-0418">Kinase</keyword>
<feature type="binding site" evidence="11">
    <location>
        <position position="317"/>
    </location>
    <ligand>
        <name>Mg(2+)</name>
        <dbReference type="ChEBI" id="CHEBI:18420"/>
        <label>2</label>
    </ligand>
</feature>
<reference evidence="14" key="1">
    <citation type="submission" date="2022-11" db="UniProtKB">
        <authorList>
            <consortium name="EnsemblMetazoa"/>
        </authorList>
    </citation>
    <scope>IDENTIFICATION</scope>
</reference>
<dbReference type="InterPro" id="IPR041429">
    <property type="entry name" value="ITPK1_N"/>
</dbReference>
<evidence type="ECO:0000256" key="10">
    <source>
        <dbReference type="PIRSR" id="PIRSR038186-1"/>
    </source>
</evidence>
<evidence type="ECO:0000256" key="1">
    <source>
        <dbReference type="ARBA" id="ARBA00009601"/>
    </source>
</evidence>
<dbReference type="EC" id="2.7.1.134" evidence="9"/>
<dbReference type="GeneID" id="110247170"/>
<evidence type="ECO:0000256" key="7">
    <source>
        <dbReference type="ARBA" id="ARBA00022840"/>
    </source>
</evidence>